<dbReference type="Gene3D" id="1.20.120.1020">
    <property type="entry name" value="Prion-inhibition and propagation, HeLo domain"/>
    <property type="match status" value="2"/>
</dbReference>
<dbReference type="STRING" id="1573173.A0A166L7J6"/>
<dbReference type="Pfam" id="PF14479">
    <property type="entry name" value="HeLo"/>
    <property type="match status" value="1"/>
</dbReference>
<dbReference type="GO" id="GO:0004672">
    <property type="term" value="F:protein kinase activity"/>
    <property type="evidence" value="ECO:0007669"/>
    <property type="project" value="InterPro"/>
</dbReference>
<feature type="domain" description="Protein kinase" evidence="1">
    <location>
        <begin position="214"/>
        <end position="516"/>
    </location>
</feature>
<dbReference type="EMBL" id="LFIW01002848">
    <property type="protein sequence ID" value="KZL63196.1"/>
    <property type="molecule type" value="Genomic_DNA"/>
</dbReference>
<dbReference type="AlphaFoldDB" id="A0A166L7J6"/>
<evidence type="ECO:0000313" key="3">
    <source>
        <dbReference type="Proteomes" id="UP000076584"/>
    </source>
</evidence>
<dbReference type="Gene3D" id="1.10.510.10">
    <property type="entry name" value="Transferase(Phosphotransferase) domain 1"/>
    <property type="match status" value="1"/>
</dbReference>
<reference evidence="2 3" key="1">
    <citation type="submission" date="2015-06" db="EMBL/GenBank/DDBJ databases">
        <title>Survival trade-offs in plant roots during colonization by closely related pathogenic and mutualistic fungi.</title>
        <authorList>
            <person name="Hacquard S."/>
            <person name="Kracher B."/>
            <person name="Hiruma K."/>
            <person name="Weinman A."/>
            <person name="Muench P."/>
            <person name="Garrido Oter R."/>
            <person name="Ver Loren van Themaat E."/>
            <person name="Dallerey J.-F."/>
            <person name="Damm U."/>
            <person name="Henrissat B."/>
            <person name="Lespinet O."/>
            <person name="Thon M."/>
            <person name="Kemen E."/>
            <person name="McHardy A.C."/>
            <person name="Schulze-Lefert P."/>
            <person name="O'Connell R.J."/>
        </authorList>
    </citation>
    <scope>NUCLEOTIDE SEQUENCE [LARGE SCALE GENOMIC DNA]</scope>
    <source>
        <strain evidence="2 3">MAFF 238704</strain>
    </source>
</reference>
<proteinExistence type="predicted"/>
<keyword evidence="2" id="KW-0808">Transferase</keyword>
<dbReference type="GO" id="GO:0005524">
    <property type="term" value="F:ATP binding"/>
    <property type="evidence" value="ECO:0007669"/>
    <property type="project" value="InterPro"/>
</dbReference>
<evidence type="ECO:0000313" key="2">
    <source>
        <dbReference type="EMBL" id="KZL63196.1"/>
    </source>
</evidence>
<dbReference type="SUPFAM" id="SSF56112">
    <property type="entry name" value="Protein kinase-like (PK-like)"/>
    <property type="match status" value="1"/>
</dbReference>
<accession>A0A166L7J6</accession>
<comment type="caution">
    <text evidence="2">The sequence shown here is derived from an EMBL/GenBank/DDBJ whole genome shotgun (WGS) entry which is preliminary data.</text>
</comment>
<dbReference type="Proteomes" id="UP000076584">
    <property type="component" value="Unassembled WGS sequence"/>
</dbReference>
<dbReference type="PANTHER" id="PTHR37542">
    <property type="entry name" value="HELO DOMAIN-CONTAINING PROTEIN-RELATED"/>
    <property type="match status" value="1"/>
</dbReference>
<keyword evidence="2" id="KW-0418">Kinase</keyword>
<organism evidence="2 3">
    <name type="scientific">Colletotrichum incanum</name>
    <name type="common">Soybean anthracnose fungus</name>
    <dbReference type="NCBI Taxonomy" id="1573173"/>
    <lineage>
        <taxon>Eukaryota</taxon>
        <taxon>Fungi</taxon>
        <taxon>Dikarya</taxon>
        <taxon>Ascomycota</taxon>
        <taxon>Pezizomycotina</taxon>
        <taxon>Sordariomycetes</taxon>
        <taxon>Hypocreomycetidae</taxon>
        <taxon>Glomerellales</taxon>
        <taxon>Glomerellaceae</taxon>
        <taxon>Colletotrichum</taxon>
        <taxon>Colletotrichum spaethianum species complex</taxon>
    </lineage>
</organism>
<dbReference type="InterPro" id="IPR000719">
    <property type="entry name" value="Prot_kinase_dom"/>
</dbReference>
<dbReference type="PANTHER" id="PTHR37542:SF3">
    <property type="entry name" value="PRION-INHIBITION AND PROPAGATION HELO DOMAIN-CONTAINING PROTEIN"/>
    <property type="match status" value="1"/>
</dbReference>
<gene>
    <name evidence="2" type="ORF">CI238_12826</name>
</gene>
<keyword evidence="3" id="KW-1185">Reference proteome</keyword>
<protein>
    <submittedName>
        <fullName evidence="2">Protein kinase</fullName>
    </submittedName>
</protein>
<dbReference type="PROSITE" id="PS50011">
    <property type="entry name" value="PROTEIN_KINASE_DOM"/>
    <property type="match status" value="1"/>
</dbReference>
<dbReference type="InterPro" id="IPR029498">
    <property type="entry name" value="HeLo_dom"/>
</dbReference>
<evidence type="ECO:0000259" key="1">
    <source>
        <dbReference type="PROSITE" id="PS50011"/>
    </source>
</evidence>
<dbReference type="InterPro" id="IPR038305">
    <property type="entry name" value="HeLo_sf"/>
</dbReference>
<sequence>MEAAGLAIGVIGIVIAFKGAIDTALILEDFFEDNQSESRHWALRYHVQKCRLKAWGDHWNADDEKHCTLNTKPNIFKSAIELILDEIKMLNRRAEMLISKHDLDKERATLKRRFRWEIKTKSEFIDVVLKFQNLVNDLEGFTYPSNQLQLLTKAFLPEMLAEIRNTRMLESLADNPPAGDQTLALSAKAKLLNEHPKRLLCDVDTAIWLHRPKFELDDIAVSNDFGFIKESEARIRPVWIEWNILEQVTETQLYVARIEGLARLLKSVSEPALRLPPFFGIYDDLDYELKHGHKRIGYVFGTPESMLDYDRRTHTFRTDIMANPPVTLSSMLKDENAIPPLLGDRFRLAFTLASAFSLFHAVGWLHKGLHSGSILFLHEADRTISVTEPFIMGFQYARQQNEASLSLGPLRNKSLMHYYHPDAVSGFSKRLDLYSLGVVLCEIGRWAVIPSQIPEKKLKRLKTKEDWRDYIFSSRLKELGWRMGKQYQEAVRVLLECDLPDDKSKLGHALFTQEFQKKVLQPLSRCNA</sequence>
<dbReference type="InterPro" id="IPR011009">
    <property type="entry name" value="Kinase-like_dom_sf"/>
</dbReference>
<name>A0A166L7J6_COLIC</name>